<dbReference type="SUPFAM" id="SSF143548">
    <property type="entry name" value="Serine metabolism enzymes domain"/>
    <property type="match status" value="1"/>
</dbReference>
<evidence type="ECO:0000313" key="14">
    <source>
        <dbReference type="Proteomes" id="UP000270678"/>
    </source>
</evidence>
<dbReference type="AlphaFoldDB" id="A0A3Q9IC22"/>
<feature type="domain" description="ACT" evidence="12">
    <location>
        <begin position="457"/>
        <end position="529"/>
    </location>
</feature>
<dbReference type="Gene3D" id="3.30.1330.90">
    <property type="entry name" value="D-3-phosphoglycerate dehydrogenase, domain 3"/>
    <property type="match status" value="1"/>
</dbReference>
<evidence type="ECO:0000256" key="9">
    <source>
        <dbReference type="ARBA" id="ARBA00048126"/>
    </source>
</evidence>
<protein>
    <recommendedName>
        <fullName evidence="4 11">D-3-phosphoglycerate dehydrogenase</fullName>
        <ecNumber evidence="11">1.1.1.95</ecNumber>
    </recommendedName>
</protein>
<evidence type="ECO:0000256" key="1">
    <source>
        <dbReference type="ARBA" id="ARBA00003800"/>
    </source>
</evidence>
<comment type="function">
    <text evidence="1">Catalyzes the reversible oxidation of 3-phospho-D-glycerate to 3-phosphonooxypyruvate, the first step of the phosphorylated L-serine biosynthesis pathway. Also catalyzes the reversible oxidation of 2-hydroxyglutarate to 2-oxoglutarate.</text>
</comment>
<comment type="similarity">
    <text evidence="3 11">Belongs to the D-isomer specific 2-hydroxyacid dehydrogenase family.</text>
</comment>
<dbReference type="InterPro" id="IPR006139">
    <property type="entry name" value="D-isomer_2_OHA_DH_cat_dom"/>
</dbReference>
<proteinExistence type="inferred from homology"/>
<dbReference type="Gene3D" id="3.30.70.260">
    <property type="match status" value="1"/>
</dbReference>
<organism evidence="13 14">
    <name type="scientific">Paenibacillus lutimineralis</name>
    <dbReference type="NCBI Taxonomy" id="2707005"/>
    <lineage>
        <taxon>Bacteria</taxon>
        <taxon>Bacillati</taxon>
        <taxon>Bacillota</taxon>
        <taxon>Bacilli</taxon>
        <taxon>Bacillales</taxon>
        <taxon>Paenibacillaceae</taxon>
        <taxon>Paenibacillus</taxon>
    </lineage>
</organism>
<evidence type="ECO:0000256" key="8">
    <source>
        <dbReference type="ARBA" id="ARBA00023299"/>
    </source>
</evidence>
<dbReference type="NCBIfam" id="TIGR01327">
    <property type="entry name" value="PGDH"/>
    <property type="match status" value="1"/>
</dbReference>
<evidence type="ECO:0000256" key="2">
    <source>
        <dbReference type="ARBA" id="ARBA00005216"/>
    </source>
</evidence>
<dbReference type="PANTHER" id="PTHR42789">
    <property type="entry name" value="D-ISOMER SPECIFIC 2-HYDROXYACID DEHYDROGENASE FAMILY PROTEIN (AFU_ORTHOLOGUE AFUA_6G10090)"/>
    <property type="match status" value="1"/>
</dbReference>
<dbReference type="Pfam" id="PF02826">
    <property type="entry name" value="2-Hacid_dh_C"/>
    <property type="match status" value="1"/>
</dbReference>
<dbReference type="Pfam" id="PF19304">
    <property type="entry name" value="PGDH_inter"/>
    <property type="match status" value="1"/>
</dbReference>
<evidence type="ECO:0000313" key="13">
    <source>
        <dbReference type="EMBL" id="AZS15727.1"/>
    </source>
</evidence>
<dbReference type="OrthoDB" id="9805416at2"/>
<evidence type="ECO:0000256" key="5">
    <source>
        <dbReference type="ARBA" id="ARBA00022605"/>
    </source>
</evidence>
<dbReference type="InterPro" id="IPR045865">
    <property type="entry name" value="ACT-like_dom_sf"/>
</dbReference>
<dbReference type="PROSITE" id="PS00065">
    <property type="entry name" value="D_2_HYDROXYACID_DH_1"/>
    <property type="match status" value="1"/>
</dbReference>
<evidence type="ECO:0000256" key="4">
    <source>
        <dbReference type="ARBA" id="ARBA00021582"/>
    </source>
</evidence>
<evidence type="ECO:0000256" key="10">
    <source>
        <dbReference type="ARBA" id="ARBA00048731"/>
    </source>
</evidence>
<dbReference type="FunFam" id="3.40.50.720:FF:000021">
    <property type="entry name" value="D-3-phosphoglycerate dehydrogenase"/>
    <property type="match status" value="1"/>
</dbReference>
<dbReference type="PROSITE" id="PS00671">
    <property type="entry name" value="D_2_HYDROXYACID_DH_3"/>
    <property type="match status" value="1"/>
</dbReference>
<comment type="catalytic activity">
    <reaction evidence="10 11">
        <text>(2R)-3-phosphoglycerate + NAD(+) = 3-phosphooxypyruvate + NADH + H(+)</text>
        <dbReference type="Rhea" id="RHEA:12641"/>
        <dbReference type="ChEBI" id="CHEBI:15378"/>
        <dbReference type="ChEBI" id="CHEBI:18110"/>
        <dbReference type="ChEBI" id="CHEBI:57540"/>
        <dbReference type="ChEBI" id="CHEBI:57945"/>
        <dbReference type="ChEBI" id="CHEBI:58272"/>
        <dbReference type="EC" id="1.1.1.95"/>
    </reaction>
</comment>
<keyword evidence="7 11" id="KW-0520">NAD</keyword>
<dbReference type="SUPFAM" id="SSF52283">
    <property type="entry name" value="Formate/glycerate dehydrogenase catalytic domain-like"/>
    <property type="match status" value="1"/>
</dbReference>
<dbReference type="FunFam" id="3.30.70.260:FF:000008">
    <property type="entry name" value="D-3-phosphoglycerate dehydrogenase, chloroplastic"/>
    <property type="match status" value="1"/>
</dbReference>
<dbReference type="UniPathway" id="UPA00135">
    <property type="reaction ID" value="UER00196"/>
</dbReference>
<dbReference type="CDD" id="cd04902">
    <property type="entry name" value="ACT_3PGDH-xct"/>
    <property type="match status" value="1"/>
</dbReference>
<dbReference type="InterPro" id="IPR036291">
    <property type="entry name" value="NAD(P)-bd_dom_sf"/>
</dbReference>
<dbReference type="SUPFAM" id="SSF51735">
    <property type="entry name" value="NAD(P)-binding Rossmann-fold domains"/>
    <property type="match status" value="1"/>
</dbReference>
<dbReference type="InterPro" id="IPR045626">
    <property type="entry name" value="PGDH_ASB_dom"/>
</dbReference>
<dbReference type="CDD" id="cd12173">
    <property type="entry name" value="PGDH_4"/>
    <property type="match status" value="1"/>
</dbReference>
<dbReference type="InterPro" id="IPR002912">
    <property type="entry name" value="ACT_dom"/>
</dbReference>
<evidence type="ECO:0000256" key="6">
    <source>
        <dbReference type="ARBA" id="ARBA00023002"/>
    </source>
</evidence>
<accession>A0A3Q9IC22</accession>
<evidence type="ECO:0000259" key="12">
    <source>
        <dbReference type="PROSITE" id="PS51671"/>
    </source>
</evidence>
<keyword evidence="6 11" id="KW-0560">Oxidoreductase</keyword>
<dbReference type="EC" id="1.1.1.95" evidence="11"/>
<dbReference type="GO" id="GO:0051287">
    <property type="term" value="F:NAD binding"/>
    <property type="evidence" value="ECO:0007669"/>
    <property type="project" value="UniProtKB-UniRule"/>
</dbReference>
<dbReference type="InterPro" id="IPR050857">
    <property type="entry name" value="D-2-hydroxyacid_DH"/>
</dbReference>
<sequence>MFKVLVSDPISDFGLQQLTRAEDVEVAKITGLSEEELISVIHSYDALLVRSQTKVTKRIIEAGVRLQVIGRAGVGVDNIDLDAATSRGIVVVNAPDGNTVTTCEHTFAMMMSLARHIPQAYTKTVAGQWDRKSFLGVELRNKTLGVLGLGRIGIEVAKLAAAFGMTLIGYDPFLSEERAEKLGIKLATVDTIIRTADFITVHTPLTDETHHMIARQQFDVMKRGMRIINCARGGIIDESALVEALDEGIVAGAAFDVFEHEPPAPDHPFLRHPKIIVTPHLGASTLEAQENVAVDVSEQVIHILREEPFKNAVNMPTVPSDLLNQLQPWFTLCEQLGRSLVQMTDGAIREVTVECAGELADLDTSPLIPYVLKGILSHHLSTEQVNIVNAIHLAKLRDIHLTVRKSLFTESASCEITLRLKTTIEERWVTGTLLPGVGGRLVRIGPYPVVLPFEGYVLLISQQDMPGTIGRVGTLLGDSGINIATMQVGRNEIGGSAVMILKIDKKASRNVMESLLAIPEIKRVREISFDERGEEGGAQP</sequence>
<dbReference type="InterPro" id="IPR029753">
    <property type="entry name" value="D-isomer_DH_CS"/>
</dbReference>
<dbReference type="InterPro" id="IPR006236">
    <property type="entry name" value="PGDH"/>
</dbReference>
<keyword evidence="14" id="KW-1185">Reference proteome</keyword>
<dbReference type="InterPro" id="IPR006140">
    <property type="entry name" value="D-isomer_DH_NAD-bd"/>
</dbReference>
<keyword evidence="8 11" id="KW-0718">Serine biosynthesis</keyword>
<dbReference type="PROSITE" id="PS51671">
    <property type="entry name" value="ACT"/>
    <property type="match status" value="1"/>
</dbReference>
<comment type="pathway">
    <text evidence="2 11">Amino-acid biosynthesis; L-serine biosynthesis; L-serine from 3-phospho-D-glycerate: step 1/3.</text>
</comment>
<dbReference type="PANTHER" id="PTHR42789:SF1">
    <property type="entry name" value="D-ISOMER SPECIFIC 2-HYDROXYACID DEHYDROGENASE FAMILY PROTEIN (AFU_ORTHOLOGUE AFUA_6G10090)"/>
    <property type="match status" value="1"/>
</dbReference>
<dbReference type="InterPro" id="IPR029009">
    <property type="entry name" value="ASB_dom_sf"/>
</dbReference>
<reference evidence="14" key="1">
    <citation type="submission" date="2018-12" db="EMBL/GenBank/DDBJ databases">
        <title>Complete genome sequence of Paenibacillus sp. MBLB1234.</title>
        <authorList>
            <person name="Nam Y.-D."/>
            <person name="Kang J."/>
            <person name="Chung W.-H."/>
            <person name="Park Y.S."/>
        </authorList>
    </citation>
    <scope>NUCLEOTIDE SEQUENCE [LARGE SCALE GENOMIC DNA]</scope>
    <source>
        <strain evidence="14">MBLB1234</strain>
    </source>
</reference>
<gene>
    <name evidence="13" type="ORF">EI981_15625</name>
</gene>
<dbReference type="InterPro" id="IPR029752">
    <property type="entry name" value="D-isomer_DH_CS1"/>
</dbReference>
<dbReference type="EMBL" id="CP034346">
    <property type="protein sequence ID" value="AZS15727.1"/>
    <property type="molecule type" value="Genomic_DNA"/>
</dbReference>
<dbReference type="Gene3D" id="3.40.50.720">
    <property type="entry name" value="NAD(P)-binding Rossmann-like Domain"/>
    <property type="match status" value="2"/>
</dbReference>
<dbReference type="GO" id="GO:0006564">
    <property type="term" value="P:L-serine biosynthetic process"/>
    <property type="evidence" value="ECO:0007669"/>
    <property type="project" value="UniProtKB-UniRule"/>
</dbReference>
<evidence type="ECO:0000256" key="11">
    <source>
        <dbReference type="RuleBase" id="RU363003"/>
    </source>
</evidence>
<dbReference type="GO" id="GO:0004617">
    <property type="term" value="F:phosphoglycerate dehydrogenase activity"/>
    <property type="evidence" value="ECO:0007669"/>
    <property type="project" value="UniProtKB-UniRule"/>
</dbReference>
<evidence type="ECO:0000256" key="7">
    <source>
        <dbReference type="ARBA" id="ARBA00023027"/>
    </source>
</evidence>
<dbReference type="Pfam" id="PF00389">
    <property type="entry name" value="2-Hacid_dh"/>
    <property type="match status" value="1"/>
</dbReference>
<comment type="catalytic activity">
    <reaction evidence="9">
        <text>(R)-2-hydroxyglutarate + NAD(+) = 2-oxoglutarate + NADH + H(+)</text>
        <dbReference type="Rhea" id="RHEA:49612"/>
        <dbReference type="ChEBI" id="CHEBI:15378"/>
        <dbReference type="ChEBI" id="CHEBI:15801"/>
        <dbReference type="ChEBI" id="CHEBI:16810"/>
        <dbReference type="ChEBI" id="CHEBI:57540"/>
        <dbReference type="ChEBI" id="CHEBI:57945"/>
        <dbReference type="EC" id="1.1.1.399"/>
    </reaction>
</comment>
<evidence type="ECO:0000256" key="3">
    <source>
        <dbReference type="ARBA" id="ARBA00005854"/>
    </source>
</evidence>
<dbReference type="KEGG" id="plut:EI981_15625"/>
<keyword evidence="5 11" id="KW-0028">Amino-acid biosynthesis</keyword>
<dbReference type="RefSeq" id="WP_126999653.1">
    <property type="nucleotide sequence ID" value="NZ_CP034346.1"/>
</dbReference>
<dbReference type="SUPFAM" id="SSF55021">
    <property type="entry name" value="ACT-like"/>
    <property type="match status" value="1"/>
</dbReference>
<dbReference type="Pfam" id="PF01842">
    <property type="entry name" value="ACT"/>
    <property type="match status" value="1"/>
</dbReference>
<dbReference type="Proteomes" id="UP000270678">
    <property type="component" value="Chromosome"/>
</dbReference>
<name>A0A3Q9IC22_9BACL</name>